<reference evidence="2" key="1">
    <citation type="submission" date="2014-09" db="EMBL/GenBank/DDBJ databases">
        <authorList>
            <person name="Magalhaes I.L.F."/>
            <person name="Oliveira U."/>
            <person name="Santos F.R."/>
            <person name="Vidigal T.H.D.A."/>
            <person name="Brescovit A.D."/>
            <person name="Santos A.J."/>
        </authorList>
    </citation>
    <scope>NUCLEOTIDE SEQUENCE</scope>
    <source>
        <tissue evidence="2">Shoot tissue taken approximately 20 cm above the soil surface</tissue>
    </source>
</reference>
<protein>
    <submittedName>
        <fullName evidence="2">Uncharacterized protein</fullName>
    </submittedName>
</protein>
<reference evidence="2" key="2">
    <citation type="journal article" date="2015" name="Data Brief">
        <title>Shoot transcriptome of the giant reed, Arundo donax.</title>
        <authorList>
            <person name="Barrero R.A."/>
            <person name="Guerrero F.D."/>
            <person name="Moolhuijzen P."/>
            <person name="Goolsby J.A."/>
            <person name="Tidwell J."/>
            <person name="Bellgard S.E."/>
            <person name="Bellgard M.I."/>
        </authorList>
    </citation>
    <scope>NUCLEOTIDE SEQUENCE</scope>
    <source>
        <tissue evidence="2">Shoot tissue taken approximately 20 cm above the soil surface</tissue>
    </source>
</reference>
<organism evidence="2">
    <name type="scientific">Arundo donax</name>
    <name type="common">Giant reed</name>
    <name type="synonym">Donax arundinaceus</name>
    <dbReference type="NCBI Taxonomy" id="35708"/>
    <lineage>
        <taxon>Eukaryota</taxon>
        <taxon>Viridiplantae</taxon>
        <taxon>Streptophyta</taxon>
        <taxon>Embryophyta</taxon>
        <taxon>Tracheophyta</taxon>
        <taxon>Spermatophyta</taxon>
        <taxon>Magnoliopsida</taxon>
        <taxon>Liliopsida</taxon>
        <taxon>Poales</taxon>
        <taxon>Poaceae</taxon>
        <taxon>PACMAD clade</taxon>
        <taxon>Arundinoideae</taxon>
        <taxon>Arundineae</taxon>
        <taxon>Arundo</taxon>
    </lineage>
</organism>
<sequence length="68" mass="7465">MRKLGRFPSSLRQHHTLECSPSGGRTKQLGNTMASEVNLKHHGEVNFKLMLMAMAGSADLSGDGCCWF</sequence>
<evidence type="ECO:0000313" key="2">
    <source>
        <dbReference type="EMBL" id="JAD36034.1"/>
    </source>
</evidence>
<proteinExistence type="predicted"/>
<name>A0A0A8Z9G9_ARUDO</name>
<accession>A0A0A8Z9G9</accession>
<dbReference type="AlphaFoldDB" id="A0A0A8Z9G9"/>
<feature type="region of interest" description="Disordered" evidence="1">
    <location>
        <begin position="1"/>
        <end position="29"/>
    </location>
</feature>
<dbReference type="EMBL" id="GBRH01261861">
    <property type="protein sequence ID" value="JAD36034.1"/>
    <property type="molecule type" value="Transcribed_RNA"/>
</dbReference>
<evidence type="ECO:0000256" key="1">
    <source>
        <dbReference type="SAM" id="MobiDB-lite"/>
    </source>
</evidence>